<dbReference type="InterPro" id="IPR051681">
    <property type="entry name" value="Ser/Thr_Kinases-Pseudokinases"/>
</dbReference>
<reference evidence="3 4" key="1">
    <citation type="journal article" date="2019" name="Environ. Microbiol.">
        <title>At the nexus of three kingdoms: the genome of the mycorrhizal fungus Gigaspora margarita provides insights into plant, endobacterial and fungal interactions.</title>
        <authorList>
            <person name="Venice F."/>
            <person name="Ghignone S."/>
            <person name="Salvioli di Fossalunga A."/>
            <person name="Amselem J."/>
            <person name="Novero M."/>
            <person name="Xianan X."/>
            <person name="Sedzielewska Toro K."/>
            <person name="Morin E."/>
            <person name="Lipzen A."/>
            <person name="Grigoriev I.V."/>
            <person name="Henrissat B."/>
            <person name="Martin F.M."/>
            <person name="Bonfante P."/>
        </authorList>
    </citation>
    <scope>NUCLEOTIDE SEQUENCE [LARGE SCALE GENOMIC DNA]</scope>
    <source>
        <strain evidence="3 4">BEG34</strain>
    </source>
</reference>
<dbReference type="GO" id="GO:0004674">
    <property type="term" value="F:protein serine/threonine kinase activity"/>
    <property type="evidence" value="ECO:0007669"/>
    <property type="project" value="TreeGrafter"/>
</dbReference>
<dbReference type="InterPro" id="IPR017441">
    <property type="entry name" value="Protein_kinase_ATP_BS"/>
</dbReference>
<keyword evidence="3" id="KW-0418">Kinase</keyword>
<dbReference type="SUPFAM" id="SSF56112">
    <property type="entry name" value="Protein kinase-like (PK-like)"/>
    <property type="match status" value="2"/>
</dbReference>
<dbReference type="AlphaFoldDB" id="A0A8H4B4A8"/>
<protein>
    <submittedName>
        <fullName evidence="3">Kinase-like protein</fullName>
    </submittedName>
</protein>
<dbReference type="Gene3D" id="1.10.510.10">
    <property type="entry name" value="Transferase(Phosphotransferase) domain 1"/>
    <property type="match status" value="3"/>
</dbReference>
<dbReference type="EMBL" id="WTPW01000020">
    <property type="protein sequence ID" value="KAF0558604.1"/>
    <property type="molecule type" value="Genomic_DNA"/>
</dbReference>
<evidence type="ECO:0000259" key="2">
    <source>
        <dbReference type="PROSITE" id="PS50011"/>
    </source>
</evidence>
<keyword evidence="4" id="KW-1185">Reference proteome</keyword>
<feature type="domain" description="Protein kinase" evidence="2">
    <location>
        <begin position="221"/>
        <end position="485"/>
    </location>
</feature>
<dbReference type="PRINTS" id="PR00109">
    <property type="entry name" value="TYRKINASE"/>
</dbReference>
<feature type="binding site" evidence="1">
    <location>
        <position position="336"/>
    </location>
    <ligand>
        <name>ATP</name>
        <dbReference type="ChEBI" id="CHEBI:30616"/>
    </ligand>
</feature>
<dbReference type="GO" id="GO:0005524">
    <property type="term" value="F:ATP binding"/>
    <property type="evidence" value="ECO:0007669"/>
    <property type="project" value="UniProtKB-UniRule"/>
</dbReference>
<dbReference type="InterPro" id="IPR000719">
    <property type="entry name" value="Prot_kinase_dom"/>
</dbReference>
<accession>A0A8H4B4A8</accession>
<dbReference type="Pfam" id="PF07714">
    <property type="entry name" value="PK_Tyr_Ser-Thr"/>
    <property type="match status" value="2"/>
</dbReference>
<dbReference type="GO" id="GO:0007166">
    <property type="term" value="P:cell surface receptor signaling pathway"/>
    <property type="evidence" value="ECO:0007669"/>
    <property type="project" value="InterPro"/>
</dbReference>
<dbReference type="PANTHER" id="PTHR44329">
    <property type="entry name" value="SERINE/THREONINE-PROTEIN KINASE TNNI3K-RELATED"/>
    <property type="match status" value="1"/>
</dbReference>
<name>A0A8H4B4A8_GIGMA</name>
<keyword evidence="3" id="KW-0808">Transferase</keyword>
<keyword evidence="1" id="KW-0547">Nucleotide-binding</keyword>
<sequence length="820" mass="93912">MDRYANPIWIILFPSKNPNILFNKLNQFYLDDITGNFMLVLQYATDGNLREYLRSKQKDGFYKILWADLIRIAKEIALGLNHLHNKNLVHRDLHSMNILINDGTALITDFGISKRLGVATTGAISSTGAKGIPAYLEPQYYIHCEEKEIELNEKSDIYSLGVIFWELTSGIPPFNDICKEAIILKIFMGTREEPIENTPLGYADLFKKCWSTEPDQRPSLIEILAELDELSAETTEFIINNINSYNKNTITKSNTPICNNVKVYPFHKDIQQDKCIETKAITMKSSTVELIEKTLSEEIKFFDYNQFRVLRKIGVGGFGIVYEAEWGDKGLVVALKSYNERPYESIENIHKALIKEHSKNILVSDGQMKIADFGLAIHNDELSRNSKPNAYGMLGYFEPKWFNNNSYKYDKKSDIYSFGMILWEISSGRPPFESYPDEKIAIFVCRGGRETPVKGTPPHYIELYKQCWDAVPERRPYANQINLTLKSKLNKVNLEQKNNANHEPKHEEFIVEDGHASSAIGPFISIFDTISVLMKEITEKYENAQFNKKICNSLLDRAKSAETGMNILQRRKQANKEKFRSQSYYDNFVKLKNILEKIKNFAGEATQIRGIGKYYSASSIKDKFLELTNDYDKSMEDLHFTFVIAQDEQRRYDQESLESDLEEMSEFLRRFSENAQGTLKSVQGSLNILYQEVSLIKSQFCHPEAEIADIDSQISAPRIDPKHLTNVDTEKEPIKTVANSSNIIAKKFYTKHAITVSCETVIIDQFQSQKNQGYLAILGKLGECPNILKFFGVSTIKDSSTLREHEVLVFEWADMGNLGL</sequence>
<dbReference type="Gene3D" id="1.20.930.20">
    <property type="entry name" value="Adaptor protein Cbl, N-terminal domain"/>
    <property type="match status" value="1"/>
</dbReference>
<organism evidence="3 4">
    <name type="scientific">Gigaspora margarita</name>
    <dbReference type="NCBI Taxonomy" id="4874"/>
    <lineage>
        <taxon>Eukaryota</taxon>
        <taxon>Fungi</taxon>
        <taxon>Fungi incertae sedis</taxon>
        <taxon>Mucoromycota</taxon>
        <taxon>Glomeromycotina</taxon>
        <taxon>Glomeromycetes</taxon>
        <taxon>Diversisporales</taxon>
        <taxon>Gigasporaceae</taxon>
        <taxon>Gigaspora</taxon>
    </lineage>
</organism>
<dbReference type="InterPro" id="IPR036537">
    <property type="entry name" value="Adaptor_Cbl_N_dom_sf"/>
</dbReference>
<evidence type="ECO:0000313" key="4">
    <source>
        <dbReference type="Proteomes" id="UP000439903"/>
    </source>
</evidence>
<dbReference type="InterPro" id="IPR001245">
    <property type="entry name" value="Ser-Thr/Tyr_kinase_cat_dom"/>
</dbReference>
<keyword evidence="1" id="KW-0067">ATP-binding</keyword>
<comment type="caution">
    <text evidence="3">The sequence shown here is derived from an EMBL/GenBank/DDBJ whole genome shotgun (WGS) entry which is preliminary data.</text>
</comment>
<gene>
    <name evidence="3" type="ORF">F8M41_008525</name>
</gene>
<dbReference type="PROSITE" id="PS50011">
    <property type="entry name" value="PROTEIN_KINASE_DOM"/>
    <property type="match status" value="2"/>
</dbReference>
<evidence type="ECO:0000313" key="3">
    <source>
        <dbReference type="EMBL" id="KAF0558604.1"/>
    </source>
</evidence>
<dbReference type="InterPro" id="IPR059179">
    <property type="entry name" value="MLKL-like_MCAfunc"/>
</dbReference>
<dbReference type="Proteomes" id="UP000439903">
    <property type="component" value="Unassembled WGS sequence"/>
</dbReference>
<dbReference type="InterPro" id="IPR011009">
    <property type="entry name" value="Kinase-like_dom_sf"/>
</dbReference>
<feature type="domain" description="Protein kinase" evidence="2">
    <location>
        <begin position="1"/>
        <end position="238"/>
    </location>
</feature>
<evidence type="ECO:0000256" key="1">
    <source>
        <dbReference type="PROSITE-ProRule" id="PRU10141"/>
    </source>
</evidence>
<dbReference type="PROSITE" id="PS00107">
    <property type="entry name" value="PROTEIN_KINASE_ATP"/>
    <property type="match status" value="1"/>
</dbReference>
<proteinExistence type="predicted"/>
<dbReference type="CDD" id="cd21037">
    <property type="entry name" value="MLKL_NTD"/>
    <property type="match status" value="1"/>
</dbReference>